<protein>
    <submittedName>
        <fullName evidence="4">Dihydroxyacetone kinase</fullName>
    </submittedName>
</protein>
<organism evidence="4 5">
    <name type="scientific">Hafnia alvei FB1</name>
    <dbReference type="NCBI Taxonomy" id="1453496"/>
    <lineage>
        <taxon>Bacteria</taxon>
        <taxon>Pseudomonadati</taxon>
        <taxon>Pseudomonadota</taxon>
        <taxon>Gammaproteobacteria</taxon>
        <taxon>Enterobacterales</taxon>
        <taxon>Hafniaceae</taxon>
        <taxon>Hafnia</taxon>
    </lineage>
</organism>
<dbReference type="InterPro" id="IPR004007">
    <property type="entry name" value="DhaL_dom"/>
</dbReference>
<dbReference type="GO" id="GO:0004371">
    <property type="term" value="F:glycerone kinase activity"/>
    <property type="evidence" value="ECO:0007669"/>
    <property type="project" value="InterPro"/>
</dbReference>
<dbReference type="PROSITE" id="PS51480">
    <property type="entry name" value="DHAL"/>
    <property type="match status" value="1"/>
</dbReference>
<dbReference type="GO" id="GO:0019563">
    <property type="term" value="P:glycerol catabolic process"/>
    <property type="evidence" value="ECO:0007669"/>
    <property type="project" value="TreeGrafter"/>
</dbReference>
<dbReference type="eggNOG" id="COG1461">
    <property type="taxonomic scope" value="Bacteria"/>
</dbReference>
<dbReference type="Gene3D" id="1.25.40.340">
    <property type="match status" value="1"/>
</dbReference>
<dbReference type="InterPro" id="IPR050861">
    <property type="entry name" value="Dihydroxyacetone_Kinase"/>
</dbReference>
<dbReference type="PATRIC" id="fig|1453496.5.peg.1110"/>
<dbReference type="GO" id="GO:0005829">
    <property type="term" value="C:cytosol"/>
    <property type="evidence" value="ECO:0007669"/>
    <property type="project" value="TreeGrafter"/>
</dbReference>
<dbReference type="PANTHER" id="PTHR28629:SF4">
    <property type="entry name" value="TRIOKINASE_FMN CYCLASE"/>
    <property type="match status" value="1"/>
</dbReference>
<dbReference type="SMART" id="SM01120">
    <property type="entry name" value="Dak2"/>
    <property type="match status" value="1"/>
</dbReference>
<evidence type="ECO:0000313" key="4">
    <source>
        <dbReference type="EMBL" id="AIU71908.1"/>
    </source>
</evidence>
<proteinExistence type="predicted"/>
<dbReference type="KEGG" id="hav:AT03_05565"/>
<feature type="domain" description="DhaL" evidence="3">
    <location>
        <begin position="4"/>
        <end position="204"/>
    </location>
</feature>
<dbReference type="SUPFAM" id="SSF101473">
    <property type="entry name" value="DhaL-like"/>
    <property type="match status" value="1"/>
</dbReference>
<dbReference type="RefSeq" id="WP_025800463.1">
    <property type="nucleotide sequence ID" value="NZ_CP009706.1"/>
</dbReference>
<dbReference type="InterPro" id="IPR012737">
    <property type="entry name" value="DhaK_L_YcgS"/>
</dbReference>
<sequence length="211" mass="22148">MNTSQLKQMMLSTAHQMIACEPMLTELDQAIGDGDHGIGMKRGFSALVKLINDQTFQPLNVGECWIQMGTTLMMSMGGASGAVFGTLFRAGGKSLAGETEFSSVSLARWLNQGWLAVHARGGAKPGDKTMVDALAAAAGVANSAQSLSLSEALTRCAEAADQGAERTKMMVASFGRAKNLGDRAIGHCDPGAVSMALILRFMAQYAENEVG</sequence>
<keyword evidence="5" id="KW-1185">Reference proteome</keyword>
<keyword evidence="2 4" id="KW-0418">Kinase</keyword>
<dbReference type="FunFam" id="1.25.40.340:FF:000002">
    <property type="entry name" value="Dihydroxyacetone kinase, L subunit"/>
    <property type="match status" value="1"/>
</dbReference>
<evidence type="ECO:0000256" key="2">
    <source>
        <dbReference type="ARBA" id="ARBA00022777"/>
    </source>
</evidence>
<reference evidence="4 5" key="1">
    <citation type="journal article" date="2014" name="Gut Pathog.">
        <title>Gene clusters of Hafnia alvei strain FB1 important in survival and pathogenesis: a draft genome perspective.</title>
        <authorList>
            <person name="Tan J.Y."/>
            <person name="Yin W.F."/>
            <person name="Chan K.G."/>
        </authorList>
    </citation>
    <scope>NUCLEOTIDE SEQUENCE [LARGE SCALE GENOMIC DNA]</scope>
    <source>
        <strain evidence="4 5">FB1</strain>
    </source>
</reference>
<dbReference type="EMBL" id="CP009706">
    <property type="protein sequence ID" value="AIU71908.1"/>
    <property type="molecule type" value="Genomic_DNA"/>
</dbReference>
<accession>A0A097QZL2</accession>
<evidence type="ECO:0000313" key="5">
    <source>
        <dbReference type="Proteomes" id="UP000029986"/>
    </source>
</evidence>
<dbReference type="Proteomes" id="UP000029986">
    <property type="component" value="Chromosome"/>
</dbReference>
<name>A0A097QZL2_HAFAL</name>
<gene>
    <name evidence="4" type="ORF">AT03_05565</name>
</gene>
<dbReference type="HOGENOM" id="CLU_066424_1_0_6"/>
<dbReference type="PANTHER" id="PTHR28629">
    <property type="entry name" value="TRIOKINASE/FMN CYCLASE"/>
    <property type="match status" value="1"/>
</dbReference>
<evidence type="ECO:0000256" key="1">
    <source>
        <dbReference type="ARBA" id="ARBA00022679"/>
    </source>
</evidence>
<dbReference type="NCBIfam" id="TIGR02365">
    <property type="entry name" value="dha_L_ycgS"/>
    <property type="match status" value="1"/>
</dbReference>
<dbReference type="Pfam" id="PF02734">
    <property type="entry name" value="Dak2"/>
    <property type="match status" value="1"/>
</dbReference>
<evidence type="ECO:0000259" key="3">
    <source>
        <dbReference type="PROSITE" id="PS51480"/>
    </source>
</evidence>
<dbReference type="AlphaFoldDB" id="A0A097QZL2"/>
<dbReference type="OrthoDB" id="9800291at2"/>
<dbReference type="InterPro" id="IPR036117">
    <property type="entry name" value="DhaL_dom_sf"/>
</dbReference>
<keyword evidence="1" id="KW-0808">Transferase</keyword>